<protein>
    <submittedName>
        <fullName evidence="1">Uncharacterized protein</fullName>
    </submittedName>
</protein>
<evidence type="ECO:0000313" key="2">
    <source>
        <dbReference type="Proteomes" id="UP000449209"/>
    </source>
</evidence>
<accession>A0A6N9I1J1</accession>
<comment type="caution">
    <text evidence="1">The sequence shown here is derived from an EMBL/GenBank/DDBJ whole genome shotgun (WGS) entry which is preliminary data.</text>
</comment>
<evidence type="ECO:0000313" key="1">
    <source>
        <dbReference type="EMBL" id="MYV16851.1"/>
    </source>
</evidence>
<dbReference type="Proteomes" id="UP000449209">
    <property type="component" value="Unassembled WGS sequence"/>
</dbReference>
<reference evidence="1 2" key="1">
    <citation type="journal article" date="2019" name="Appl. Environ. Microbiol.">
        <title>Genetic determinants of hydroxycinnamic acid metabolism in heterofermentative lactobacilli.</title>
        <authorList>
            <person name="Gaur G."/>
            <person name="Oh J.H."/>
            <person name="Filannino P."/>
            <person name="Gobbetti M."/>
            <person name="van Pijkeren J.P."/>
            <person name="Ganzle M.G."/>
        </authorList>
    </citation>
    <scope>NUCLEOTIDE SEQUENCE [LARGE SCALE GENOMIC DNA]</scope>
    <source>
        <strain evidence="1 2">C5</strain>
    </source>
</reference>
<name>A0A6N9I1J1_9LACO</name>
<proteinExistence type="predicted"/>
<dbReference type="RefSeq" id="WP_161003299.1">
    <property type="nucleotide sequence ID" value="NZ_WEZQ01000005.1"/>
</dbReference>
<dbReference type="AlphaFoldDB" id="A0A6N9I1J1"/>
<organism evidence="1 2">
    <name type="scientific">Furfurilactobacillus milii</name>
    <dbReference type="NCBI Taxonomy" id="2888272"/>
    <lineage>
        <taxon>Bacteria</taxon>
        <taxon>Bacillati</taxon>
        <taxon>Bacillota</taxon>
        <taxon>Bacilli</taxon>
        <taxon>Lactobacillales</taxon>
        <taxon>Lactobacillaceae</taxon>
        <taxon>Furfurilactobacillus</taxon>
    </lineage>
</organism>
<sequence>MKTYKMQTRGEWNVEVRHGRQWVSILDHVSYDTAKLALDRINATRQANYRLHYLGHENMTNSTKTA</sequence>
<gene>
    <name evidence="1" type="ORF">GB993_04895</name>
</gene>
<dbReference type="OrthoDB" id="2301998at2"/>
<dbReference type="EMBL" id="WEZQ01000005">
    <property type="protein sequence ID" value="MYV16851.1"/>
    <property type="molecule type" value="Genomic_DNA"/>
</dbReference>